<dbReference type="OrthoDB" id="10673446at2759"/>
<gene>
    <name evidence="1" type="ORF">P280DRAFT_465045</name>
</gene>
<proteinExistence type="predicted"/>
<organism evidence="1 2">
    <name type="scientific">Massarina eburnea CBS 473.64</name>
    <dbReference type="NCBI Taxonomy" id="1395130"/>
    <lineage>
        <taxon>Eukaryota</taxon>
        <taxon>Fungi</taxon>
        <taxon>Dikarya</taxon>
        <taxon>Ascomycota</taxon>
        <taxon>Pezizomycotina</taxon>
        <taxon>Dothideomycetes</taxon>
        <taxon>Pleosporomycetidae</taxon>
        <taxon>Pleosporales</taxon>
        <taxon>Massarineae</taxon>
        <taxon>Massarinaceae</taxon>
        <taxon>Massarina</taxon>
    </lineage>
</organism>
<reference evidence="1" key="1">
    <citation type="journal article" date="2020" name="Stud. Mycol.">
        <title>101 Dothideomycetes genomes: a test case for predicting lifestyles and emergence of pathogens.</title>
        <authorList>
            <person name="Haridas S."/>
            <person name="Albert R."/>
            <person name="Binder M."/>
            <person name="Bloem J."/>
            <person name="Labutti K."/>
            <person name="Salamov A."/>
            <person name="Andreopoulos B."/>
            <person name="Baker S."/>
            <person name="Barry K."/>
            <person name="Bills G."/>
            <person name="Bluhm B."/>
            <person name="Cannon C."/>
            <person name="Castanera R."/>
            <person name="Culley D."/>
            <person name="Daum C."/>
            <person name="Ezra D."/>
            <person name="Gonzalez J."/>
            <person name="Henrissat B."/>
            <person name="Kuo A."/>
            <person name="Liang C."/>
            <person name="Lipzen A."/>
            <person name="Lutzoni F."/>
            <person name="Magnuson J."/>
            <person name="Mondo S."/>
            <person name="Nolan M."/>
            <person name="Ohm R."/>
            <person name="Pangilinan J."/>
            <person name="Park H.-J."/>
            <person name="Ramirez L."/>
            <person name="Alfaro M."/>
            <person name="Sun H."/>
            <person name="Tritt A."/>
            <person name="Yoshinaga Y."/>
            <person name="Zwiers L.-H."/>
            <person name="Turgeon B."/>
            <person name="Goodwin S."/>
            <person name="Spatafora J."/>
            <person name="Crous P."/>
            <person name="Grigoriev I."/>
        </authorList>
    </citation>
    <scope>NUCLEOTIDE SEQUENCE</scope>
    <source>
        <strain evidence="1">CBS 473.64</strain>
    </source>
</reference>
<dbReference type="AlphaFoldDB" id="A0A6A6SIR8"/>
<accession>A0A6A6SIR8</accession>
<name>A0A6A6SIR8_9PLEO</name>
<evidence type="ECO:0000313" key="1">
    <source>
        <dbReference type="EMBL" id="KAF2646897.1"/>
    </source>
</evidence>
<dbReference type="Proteomes" id="UP000799753">
    <property type="component" value="Unassembled WGS sequence"/>
</dbReference>
<evidence type="ECO:0000313" key="2">
    <source>
        <dbReference type="Proteomes" id="UP000799753"/>
    </source>
</evidence>
<protein>
    <submittedName>
        <fullName evidence="1">Uncharacterized protein</fullName>
    </submittedName>
</protein>
<sequence>MAHFGGPKCDPELTCFTIFPRQTLSVSFNILEYQLSSKSHKTIRTSAKNHLMDDTRIIWPLIAKHHSEVHECLTSIITEANYDLRNYWRFYPSRNNIQPYLCDQYDFWTNSLKTHANGLVCGPDRKAIKPRQPGPEGYLERNMEEMHALDNILLGSKVLARKELASFKKFKLEIEQICKTFNEMNEHHSECDTDSEFGGIFTPSETRALSPTRSERSDLPSVEIADESSNLEVQFAMTLKLGSEAVTTYMDIPSNTVMEENRKVIDVTDDLLRVFRSKGLKAPLEEVVALARKATAT</sequence>
<dbReference type="EMBL" id="MU006776">
    <property type="protein sequence ID" value="KAF2646897.1"/>
    <property type="molecule type" value="Genomic_DNA"/>
</dbReference>
<keyword evidence="2" id="KW-1185">Reference proteome</keyword>